<dbReference type="VEuPathDB" id="GiardiaDB:GL50803_0017015"/>
<dbReference type="PROSITE" id="PS50297">
    <property type="entry name" value="ANK_REP_REGION"/>
    <property type="match status" value="2"/>
</dbReference>
<accession>V6TI25</accession>
<protein>
    <submittedName>
        <fullName evidence="4">Ankyrin repeat protein</fullName>
    </submittedName>
</protein>
<dbReference type="AlphaFoldDB" id="V6TI25"/>
<gene>
    <name evidence="4" type="ORF">DHA2_153382</name>
</gene>
<dbReference type="Proteomes" id="UP000018320">
    <property type="component" value="Unassembled WGS sequence"/>
</dbReference>
<sequence>MPLCTPKSTPAGTVRISDIIRAFHGSKRGGLLFRYTLRQARKNPQALFRYHDVEGNHVMHHCVLRKAAADVQSLMNCITSSKFERVEICNSVNAQGQTALHIAVLNGDSTMVQMLLKFGVNPLVRDNNGYTCIHNACRHRDYQSMVDIVNILLSWNPQLASVTSENGRTPLMLAVQECNTVLTRTILSHLVAFTKYTPLLSDEATTPRQGTPSFLDTYFRTSNLTEYFQSTTPDNQTVFHIAAINRSTDLLKLLLDISGITEFTYSSEGYLPIHYACKNGDSNSLMVLHSVAPELLGSLEHSRTRGKKTYPLHLVAASGYMEALRFVLCHGGGFACNIQDHRKRTPLHYAALQEDPASVQMLLEFGCDPLMADDEGQTVIDIALQRNSQGSISAMRQVLDKNNIAVKQLLPVVNTLTDSHLSANTL</sequence>
<dbReference type="Pfam" id="PF13857">
    <property type="entry name" value="Ank_5"/>
    <property type="match status" value="1"/>
</dbReference>
<keyword evidence="1" id="KW-0677">Repeat</keyword>
<dbReference type="Pfam" id="PF12796">
    <property type="entry name" value="Ank_2"/>
    <property type="match status" value="2"/>
</dbReference>
<evidence type="ECO:0000313" key="4">
    <source>
        <dbReference type="EMBL" id="ESU36590.1"/>
    </source>
</evidence>
<evidence type="ECO:0000256" key="1">
    <source>
        <dbReference type="ARBA" id="ARBA00022737"/>
    </source>
</evidence>
<feature type="repeat" description="ANK" evidence="3">
    <location>
        <begin position="95"/>
        <end position="127"/>
    </location>
</feature>
<reference evidence="4 5" key="2">
    <citation type="journal article" date="2013" name="Genome Biol. Evol.">
        <title>Genome sequencing of Giardia lamblia genotypes A2 and B isolates (DH and GS) and comparative analysis with the genomes of genotypes A1 and E (WB and Pig).</title>
        <authorList>
            <person name="Adam R.D."/>
            <person name="Dahlstrom E.W."/>
            <person name="Martens C.A."/>
            <person name="Bruno D.P."/>
            <person name="Barbian K.D."/>
            <person name="Ricklefs S.M."/>
            <person name="Hernandez M.M."/>
            <person name="Narla N.P."/>
            <person name="Patel R.B."/>
            <person name="Porcella S.F."/>
            <person name="Nash T.E."/>
        </authorList>
    </citation>
    <scope>NUCLEOTIDE SEQUENCE [LARGE SCALE GENOMIC DNA]</scope>
    <source>
        <strain evidence="4 5">DH</strain>
    </source>
</reference>
<comment type="caution">
    <text evidence="4">The sequence shown here is derived from an EMBL/GenBank/DDBJ whole genome shotgun (WGS) entry which is preliminary data.</text>
</comment>
<name>V6TI25_GIAIN</name>
<keyword evidence="2 3" id="KW-0040">ANK repeat</keyword>
<dbReference type="Gene3D" id="1.25.40.20">
    <property type="entry name" value="Ankyrin repeat-containing domain"/>
    <property type="match status" value="2"/>
</dbReference>
<evidence type="ECO:0000256" key="3">
    <source>
        <dbReference type="PROSITE-ProRule" id="PRU00023"/>
    </source>
</evidence>
<dbReference type="VEuPathDB" id="GiardiaDB:QR46_2756"/>
<reference evidence="5" key="1">
    <citation type="submission" date="2012-02" db="EMBL/GenBank/DDBJ databases">
        <title>Genome sequencing of Giardia lamblia Genotypes A2 and B isolates (DH and GS) and comparative analysis with the genomes of Genotypes A1 and E (WB and Pig).</title>
        <authorList>
            <person name="Adam R."/>
            <person name="Dahlstrom E."/>
            <person name="Martens C."/>
            <person name="Bruno D."/>
            <person name="Barbian K."/>
            <person name="Porcella S.F."/>
            <person name="Nash T."/>
        </authorList>
    </citation>
    <scope>NUCLEOTIDE SEQUENCE</scope>
    <source>
        <strain evidence="5">DH</strain>
    </source>
</reference>
<dbReference type="PROSITE" id="PS50088">
    <property type="entry name" value="ANK_REPEAT"/>
    <property type="match status" value="2"/>
</dbReference>
<dbReference type="PANTHER" id="PTHR24198:SF165">
    <property type="entry name" value="ANKYRIN REPEAT-CONTAINING PROTEIN-RELATED"/>
    <property type="match status" value="1"/>
</dbReference>
<dbReference type="SMART" id="SM00248">
    <property type="entry name" value="ANK"/>
    <property type="match status" value="8"/>
</dbReference>
<proteinExistence type="predicted"/>
<dbReference type="PANTHER" id="PTHR24198">
    <property type="entry name" value="ANKYRIN REPEAT AND PROTEIN KINASE DOMAIN-CONTAINING PROTEIN"/>
    <property type="match status" value="1"/>
</dbReference>
<dbReference type="VEuPathDB" id="GiardiaDB:DHA2_153382"/>
<dbReference type="VEuPathDB" id="GiardiaDB:GL50581_3823"/>
<dbReference type="SUPFAM" id="SSF48403">
    <property type="entry name" value="Ankyrin repeat"/>
    <property type="match status" value="2"/>
</dbReference>
<dbReference type="InterPro" id="IPR036770">
    <property type="entry name" value="Ankyrin_rpt-contain_sf"/>
</dbReference>
<organism evidence="4 5">
    <name type="scientific">Giardia intestinalis</name>
    <name type="common">Giardia lamblia</name>
    <dbReference type="NCBI Taxonomy" id="5741"/>
    <lineage>
        <taxon>Eukaryota</taxon>
        <taxon>Metamonada</taxon>
        <taxon>Diplomonadida</taxon>
        <taxon>Hexamitidae</taxon>
        <taxon>Giardiinae</taxon>
        <taxon>Giardia</taxon>
    </lineage>
</organism>
<evidence type="ECO:0000256" key="2">
    <source>
        <dbReference type="ARBA" id="ARBA00023043"/>
    </source>
</evidence>
<dbReference type="InterPro" id="IPR002110">
    <property type="entry name" value="Ankyrin_rpt"/>
</dbReference>
<dbReference type="EMBL" id="AHGT01000044">
    <property type="protein sequence ID" value="ESU36590.1"/>
    <property type="molecule type" value="Genomic_DNA"/>
</dbReference>
<feature type="repeat" description="ANK" evidence="3">
    <location>
        <begin position="342"/>
        <end position="374"/>
    </location>
</feature>
<evidence type="ECO:0000313" key="5">
    <source>
        <dbReference type="Proteomes" id="UP000018320"/>
    </source>
</evidence>